<dbReference type="PANTHER" id="PTHR43103">
    <property type="entry name" value="NUCLEOSIDE-DIPHOSPHATE-SUGAR EPIMERASE"/>
    <property type="match status" value="1"/>
</dbReference>
<gene>
    <name evidence="4" type="ORF">FHP08_04250</name>
</gene>
<comment type="caution">
    <text evidence="4">The sequence shown here is derived from an EMBL/GenBank/DDBJ whole genome shotgun (WGS) entry which is preliminary data.</text>
</comment>
<evidence type="ECO:0000313" key="4">
    <source>
        <dbReference type="EMBL" id="TXL68897.1"/>
    </source>
</evidence>
<dbReference type="InterPro" id="IPR001509">
    <property type="entry name" value="Epimerase_deHydtase"/>
</dbReference>
<dbReference type="GO" id="GO:0016491">
    <property type="term" value="F:oxidoreductase activity"/>
    <property type="evidence" value="ECO:0007669"/>
    <property type="project" value="InterPro"/>
</dbReference>
<dbReference type="EMBL" id="VDUY01000001">
    <property type="protein sequence ID" value="TXL68897.1"/>
    <property type="molecule type" value="Genomic_DNA"/>
</dbReference>
<evidence type="ECO:0000259" key="3">
    <source>
        <dbReference type="Pfam" id="PF01370"/>
    </source>
</evidence>
<protein>
    <submittedName>
        <fullName evidence="4">NAD-dependent epimerase/dehydratase family protein</fullName>
    </submittedName>
</protein>
<dbReference type="PANTHER" id="PTHR43103:SF3">
    <property type="entry name" value="ADP-L-GLYCERO-D-MANNO-HEPTOSE-6-EPIMERASE"/>
    <property type="match status" value="1"/>
</dbReference>
<sequence>MKILITGGAGFLGQQLARALLDRGSLRLAGGEAKVDRIVCFDQGAGALQDARVEYRTGDIADPATVRGLIDRDTAVVVHLAAVVSGGAEADFDLGMRVNLDGTRLLLDACRTAGHQPRVLFTSSIAVFGGDLPAVVTDATTPTPQGSYGIQKLVGELLVADYSRKGYIDGRAVRVPTVVVRPGAPNAAASGFASGIIREPLAGVAAILPVEPATKMWVASPRAVVGMFLHALELSPQDWGWNRSINLPGLVVSMEEELAALREVGGDAAVALVRHQPDEKVLKLVRTWAANFDTARALAMGFRADPDFATIVRAYIEDNPTAIKLPGVRRSA</sequence>
<organism evidence="4 5">
    <name type="scientific">Zeimonas arvi</name>
    <dbReference type="NCBI Taxonomy" id="2498847"/>
    <lineage>
        <taxon>Bacteria</taxon>
        <taxon>Pseudomonadati</taxon>
        <taxon>Pseudomonadota</taxon>
        <taxon>Betaproteobacteria</taxon>
        <taxon>Burkholderiales</taxon>
        <taxon>Burkholderiaceae</taxon>
        <taxon>Zeimonas</taxon>
    </lineage>
</organism>
<dbReference type="InterPro" id="IPR036291">
    <property type="entry name" value="NAD(P)-bd_dom_sf"/>
</dbReference>
<dbReference type="Pfam" id="PF01370">
    <property type="entry name" value="Epimerase"/>
    <property type="match status" value="1"/>
</dbReference>
<keyword evidence="1" id="KW-0521">NADP</keyword>
<keyword evidence="5" id="KW-1185">Reference proteome</keyword>
<dbReference type="Gene3D" id="3.90.25.10">
    <property type="entry name" value="UDP-galactose 4-epimerase, domain 1"/>
    <property type="match status" value="1"/>
</dbReference>
<proteinExistence type="predicted"/>
<dbReference type="InterPro" id="IPR050005">
    <property type="entry name" value="DenD"/>
</dbReference>
<evidence type="ECO:0000313" key="5">
    <source>
        <dbReference type="Proteomes" id="UP000321548"/>
    </source>
</evidence>
<feature type="domain" description="NAD-dependent epimerase/dehydratase" evidence="3">
    <location>
        <begin position="3"/>
        <end position="201"/>
    </location>
</feature>
<dbReference type="Gene3D" id="3.40.50.720">
    <property type="entry name" value="NAD(P)-binding Rossmann-like Domain"/>
    <property type="match status" value="1"/>
</dbReference>
<name>A0A5C8P6V3_9BURK</name>
<dbReference type="RefSeq" id="WP_147703032.1">
    <property type="nucleotide sequence ID" value="NZ_VDUY01000001.1"/>
</dbReference>
<keyword evidence="2" id="KW-0119">Carbohydrate metabolism</keyword>
<accession>A0A5C8P6V3</accession>
<evidence type="ECO:0000256" key="2">
    <source>
        <dbReference type="ARBA" id="ARBA00023277"/>
    </source>
</evidence>
<dbReference type="OrthoDB" id="9801056at2"/>
<dbReference type="Proteomes" id="UP000321548">
    <property type="component" value="Unassembled WGS sequence"/>
</dbReference>
<dbReference type="SUPFAM" id="SSF51735">
    <property type="entry name" value="NAD(P)-binding Rossmann-fold domains"/>
    <property type="match status" value="1"/>
</dbReference>
<dbReference type="AlphaFoldDB" id="A0A5C8P6V3"/>
<reference evidence="4 5" key="1">
    <citation type="submission" date="2019-06" db="EMBL/GenBank/DDBJ databases">
        <title>Quisquiliibacterium sp. nov., isolated from a maize field.</title>
        <authorList>
            <person name="Lin S.-Y."/>
            <person name="Tsai C.-F."/>
            <person name="Young C.-C."/>
        </authorList>
    </citation>
    <scope>NUCLEOTIDE SEQUENCE [LARGE SCALE GENOMIC DNA]</scope>
    <source>
        <strain evidence="4 5">CC-CFT501</strain>
    </source>
</reference>
<dbReference type="NCBIfam" id="NF043036">
    <property type="entry name" value="ErythonDh"/>
    <property type="match status" value="1"/>
</dbReference>
<evidence type="ECO:0000256" key="1">
    <source>
        <dbReference type="ARBA" id="ARBA00022857"/>
    </source>
</evidence>